<evidence type="ECO:0000256" key="2">
    <source>
        <dbReference type="ARBA" id="ARBA00023015"/>
    </source>
</evidence>
<dbReference type="GO" id="GO:0003677">
    <property type="term" value="F:DNA binding"/>
    <property type="evidence" value="ECO:0007669"/>
    <property type="project" value="UniProtKB-KW"/>
</dbReference>
<proteinExistence type="predicted"/>
<feature type="compositionally biased region" description="Polar residues" evidence="6">
    <location>
        <begin position="513"/>
        <end position="524"/>
    </location>
</feature>
<comment type="subcellular location">
    <subcellularLocation>
        <location evidence="1">Nucleus</location>
    </subcellularLocation>
</comment>
<feature type="compositionally biased region" description="Low complexity" evidence="6">
    <location>
        <begin position="697"/>
        <end position="712"/>
    </location>
</feature>
<sequence>MTLLSPSHNLPPAVMPGSPVRAPPPGSTSLSVFSETMSMLAPRAAAGEATATHTASTSATTFHRLSSYAKTDYDAPPSPPPPKKQRCLPEIDLQPPVVVTAAFEPLPSAADIVAAAISGGTAPTSGTSYETGHFNPEDQSTGNHAMDRESVKENGSSQIEISCNFSPMPDFESSASREQLRKGELSPTIPLSTKPSITKTTENNSPLLKTGEKFGQLNSSDHLAQLFSAIQSHQQALRTTPIGPSPSESPAGTVTSSSLSSEALWGHSRQPTSEDPDNIGIDDIKSPNTNKIPSPPNEKATPSGPKESGFVNWITAAPASTTISNCLPHLSSNHSQGQKQASTPITSPIVVGSPPPLHASEAFTNGSGLPLGASALAAAAMAMSPLFQQGAYGTMDSAAFLRVGAGVFPPRSVNGTWNPVLAAAAAAALASTRFNPPLPPPPPPPPDSSSSKSVESDADNVGDVGLLEDRGTGGMSSEAVLGDAISARLLNNTFSATGGADLSVYEGLHTRPKSSGDNASSKSVSPLPLSGAASSTEGVDGTESSGHHWTFQEQFKQLYELTSDPKRKEFLDELFSFMQKRGSPVNRIPIMAKQVLDLYELYRLVVTRGGLVEVINKKLWREITKGLQLPSSITSAAFTLRTQYMKYLYPYECEKLGLSTPSELQAAIDGNRREARRSSYSFEYPMLIAGRGGGAPASGNPPNAPSSSTCSSLLASSGGSPLSMSCLPSCAAQSASASGLLPPPPLGSSPTQLAGLHSHFLQPGYHVPSHLLPPGMLHSVAALSSGLLPPPGLPSPLSASGHRNPGMPPPPPPPPPTPPAMGTLS</sequence>
<feature type="region of interest" description="Disordered" evidence="6">
    <location>
        <begin position="124"/>
        <end position="208"/>
    </location>
</feature>
<feature type="domain" description="ARID" evidence="7">
    <location>
        <begin position="564"/>
        <end position="656"/>
    </location>
</feature>
<name>A0A0X3PYK6_SCHSO</name>
<feature type="compositionally biased region" description="Polar residues" evidence="6">
    <location>
        <begin position="246"/>
        <end position="261"/>
    </location>
</feature>
<dbReference type="SMART" id="SM00501">
    <property type="entry name" value="BRIGHT"/>
    <property type="match status" value="1"/>
</dbReference>
<feature type="region of interest" description="Disordered" evidence="6">
    <location>
        <begin position="432"/>
        <end position="473"/>
    </location>
</feature>
<dbReference type="FunFam" id="1.10.150.60:FF:000007">
    <property type="entry name" value="AT-rich interactive domain-containing protein 3C"/>
    <property type="match status" value="1"/>
</dbReference>
<evidence type="ECO:0000256" key="5">
    <source>
        <dbReference type="ARBA" id="ARBA00023242"/>
    </source>
</evidence>
<keyword evidence="5" id="KW-0539">Nucleus</keyword>
<dbReference type="Pfam" id="PF01388">
    <property type="entry name" value="ARID"/>
    <property type="match status" value="1"/>
</dbReference>
<organism evidence="8">
    <name type="scientific">Schistocephalus solidus</name>
    <name type="common">Tapeworm</name>
    <dbReference type="NCBI Taxonomy" id="70667"/>
    <lineage>
        <taxon>Eukaryota</taxon>
        <taxon>Metazoa</taxon>
        <taxon>Spiralia</taxon>
        <taxon>Lophotrochozoa</taxon>
        <taxon>Platyhelminthes</taxon>
        <taxon>Cestoda</taxon>
        <taxon>Eucestoda</taxon>
        <taxon>Diphyllobothriidea</taxon>
        <taxon>Diphyllobothriidae</taxon>
        <taxon>Schistocephalus</taxon>
    </lineage>
</organism>
<evidence type="ECO:0000259" key="7">
    <source>
        <dbReference type="PROSITE" id="PS51011"/>
    </source>
</evidence>
<accession>A0A0X3PYK6</accession>
<evidence type="ECO:0000256" key="1">
    <source>
        <dbReference type="ARBA" id="ARBA00004123"/>
    </source>
</evidence>
<keyword evidence="2" id="KW-0805">Transcription regulation</keyword>
<dbReference type="Gene3D" id="1.10.150.60">
    <property type="entry name" value="ARID DNA-binding domain"/>
    <property type="match status" value="1"/>
</dbReference>
<dbReference type="InterPro" id="IPR001606">
    <property type="entry name" value="ARID_dom"/>
</dbReference>
<keyword evidence="3" id="KW-0238">DNA-binding</keyword>
<dbReference type="InterPro" id="IPR036431">
    <property type="entry name" value="ARID_dom_sf"/>
</dbReference>
<dbReference type="PANTHER" id="PTHR15348">
    <property type="entry name" value="AT-RICH INTERACTIVE DOMAIN-CONTAINING PROTEIN ARID DOMAIN- CONTAINING PROTEIN DEAD RINGER PROTEIN B-CELL REGULATOR OF IGH TRANSCRIPTION BRIGHT"/>
    <property type="match status" value="1"/>
</dbReference>
<dbReference type="SMART" id="SM01014">
    <property type="entry name" value="ARID"/>
    <property type="match status" value="1"/>
</dbReference>
<feature type="compositionally biased region" description="Pro residues" evidence="6">
    <location>
        <begin position="436"/>
        <end position="447"/>
    </location>
</feature>
<evidence type="ECO:0000256" key="3">
    <source>
        <dbReference type="ARBA" id="ARBA00023125"/>
    </source>
</evidence>
<feature type="region of interest" description="Disordered" evidence="6">
    <location>
        <begin position="327"/>
        <end position="347"/>
    </location>
</feature>
<feature type="compositionally biased region" description="Pro residues" evidence="6">
    <location>
        <begin position="806"/>
        <end position="819"/>
    </location>
</feature>
<dbReference type="GO" id="GO:0005634">
    <property type="term" value="C:nucleus"/>
    <property type="evidence" value="ECO:0007669"/>
    <property type="project" value="UniProtKB-SubCell"/>
</dbReference>
<feature type="region of interest" description="Disordered" evidence="6">
    <location>
        <begin position="787"/>
        <end position="825"/>
    </location>
</feature>
<feature type="compositionally biased region" description="Polar residues" evidence="6">
    <location>
        <begin position="327"/>
        <end position="346"/>
    </location>
</feature>
<dbReference type="InterPro" id="IPR045147">
    <property type="entry name" value="ARI3A/B/C"/>
</dbReference>
<dbReference type="AlphaFoldDB" id="A0A0X3PYK6"/>
<feature type="compositionally biased region" description="Polar residues" evidence="6">
    <location>
        <begin position="153"/>
        <end position="165"/>
    </location>
</feature>
<reference evidence="8" key="1">
    <citation type="submission" date="2016-01" db="EMBL/GenBank/DDBJ databases">
        <title>Reference transcriptome for the parasite Schistocephalus solidus: insights into the molecular evolution of parasitism.</title>
        <authorList>
            <person name="Hebert F.O."/>
            <person name="Grambauer S."/>
            <person name="Barber I."/>
            <person name="Landry C.R."/>
            <person name="Aubin-Horth N."/>
        </authorList>
    </citation>
    <scope>NUCLEOTIDE SEQUENCE</scope>
</reference>
<dbReference type="EMBL" id="GEEE01006300">
    <property type="protein sequence ID" value="JAP56925.1"/>
    <property type="molecule type" value="Transcribed_RNA"/>
</dbReference>
<keyword evidence="4" id="KW-0804">Transcription</keyword>
<dbReference type="GO" id="GO:0006357">
    <property type="term" value="P:regulation of transcription by RNA polymerase II"/>
    <property type="evidence" value="ECO:0007669"/>
    <property type="project" value="InterPro"/>
</dbReference>
<dbReference type="PANTHER" id="PTHR15348:SF0">
    <property type="entry name" value="PROTEIN DEAD RINGER"/>
    <property type="match status" value="1"/>
</dbReference>
<feature type="region of interest" description="Disordered" evidence="6">
    <location>
        <begin position="235"/>
        <end position="310"/>
    </location>
</feature>
<evidence type="ECO:0000313" key="8">
    <source>
        <dbReference type="EMBL" id="JAP56925.1"/>
    </source>
</evidence>
<dbReference type="PROSITE" id="PS51011">
    <property type="entry name" value="ARID"/>
    <property type="match status" value="1"/>
</dbReference>
<protein>
    <recommendedName>
        <fullName evidence="7">ARID domain-containing protein</fullName>
    </recommendedName>
</protein>
<feature type="region of interest" description="Disordered" evidence="6">
    <location>
        <begin position="511"/>
        <end position="546"/>
    </location>
</feature>
<gene>
    <name evidence="8" type="ORF">TR114487</name>
</gene>
<dbReference type="SUPFAM" id="SSF46774">
    <property type="entry name" value="ARID-like"/>
    <property type="match status" value="1"/>
</dbReference>
<evidence type="ECO:0000256" key="4">
    <source>
        <dbReference type="ARBA" id="ARBA00023163"/>
    </source>
</evidence>
<evidence type="ECO:0000256" key="6">
    <source>
        <dbReference type="SAM" id="MobiDB-lite"/>
    </source>
</evidence>
<feature type="region of interest" description="Disordered" evidence="6">
    <location>
        <begin position="693"/>
        <end position="712"/>
    </location>
</feature>
<feature type="region of interest" description="Disordered" evidence="6">
    <location>
        <begin position="1"/>
        <end position="30"/>
    </location>
</feature>
<feature type="compositionally biased region" description="Polar residues" evidence="6">
    <location>
        <begin position="189"/>
        <end position="207"/>
    </location>
</feature>
<dbReference type="CDD" id="cd16881">
    <property type="entry name" value="ARID_Dri-like"/>
    <property type="match status" value="1"/>
</dbReference>